<sequence length="259" mass="27117">MTPATRITTAAAAGPRRPASLATHHHLLLIFVLLTTLTGLGIPRAHAAPFTWPTVGDVAPPPECTIATDAALSSVLDASSRDTWPHLRKAAVQYGLCTPARLAVYLATMSHETAGLTVLYQPKTGGRGAIMMVPANWHYAFVGLGDSSLASRLDGDLERTDQVAADAMMDPTVTFRVAAWWFRGGAATVGMKAKSDSDACNDLAVVADALPADFDANEGKAHSVLATINECVAGNGDADPGFAQRVALTNKAMRAIQGK</sequence>
<name>A0A0L0TCA5_ALLM3</name>
<accession>A0A0L0TCA5</accession>
<dbReference type="Proteomes" id="UP000054350">
    <property type="component" value="Unassembled WGS sequence"/>
</dbReference>
<reference evidence="3" key="2">
    <citation type="submission" date="2009-11" db="EMBL/GenBank/DDBJ databases">
        <title>The Genome Sequence of Allomyces macrogynus strain ATCC 38327.</title>
        <authorList>
            <consortium name="The Broad Institute Genome Sequencing Platform"/>
            <person name="Russ C."/>
            <person name="Cuomo C."/>
            <person name="Shea T."/>
            <person name="Young S.K."/>
            <person name="Zeng Q."/>
            <person name="Koehrsen M."/>
            <person name="Haas B."/>
            <person name="Borodovsky M."/>
            <person name="Guigo R."/>
            <person name="Alvarado L."/>
            <person name="Berlin A."/>
            <person name="Borenstein D."/>
            <person name="Chen Z."/>
            <person name="Engels R."/>
            <person name="Freedman E."/>
            <person name="Gellesch M."/>
            <person name="Goldberg J."/>
            <person name="Griggs A."/>
            <person name="Gujja S."/>
            <person name="Heiman D."/>
            <person name="Hepburn T."/>
            <person name="Howarth C."/>
            <person name="Jen D."/>
            <person name="Larson L."/>
            <person name="Lewis B."/>
            <person name="Mehta T."/>
            <person name="Park D."/>
            <person name="Pearson M."/>
            <person name="Roberts A."/>
            <person name="Saif S."/>
            <person name="Shenoy N."/>
            <person name="Sisk P."/>
            <person name="Stolte C."/>
            <person name="Sykes S."/>
            <person name="Walk T."/>
            <person name="White J."/>
            <person name="Yandava C."/>
            <person name="Burger G."/>
            <person name="Gray M.W."/>
            <person name="Holland P.W.H."/>
            <person name="King N."/>
            <person name="Lang F.B.F."/>
            <person name="Roger A.J."/>
            <person name="Ruiz-Trillo I."/>
            <person name="Lander E."/>
            <person name="Nusbaum C."/>
        </authorList>
    </citation>
    <scope>NUCLEOTIDE SEQUENCE [LARGE SCALE GENOMIC DNA]</scope>
    <source>
        <strain evidence="3">ATCC 38327</strain>
    </source>
</reference>
<keyword evidence="1" id="KW-0732">Signal</keyword>
<proteinExistence type="predicted"/>
<dbReference type="AlphaFoldDB" id="A0A0L0TCA5"/>
<keyword evidence="3" id="KW-1185">Reference proteome</keyword>
<organism evidence="2 3">
    <name type="scientific">Allomyces macrogynus (strain ATCC 38327)</name>
    <name type="common">Allomyces javanicus var. macrogynus</name>
    <dbReference type="NCBI Taxonomy" id="578462"/>
    <lineage>
        <taxon>Eukaryota</taxon>
        <taxon>Fungi</taxon>
        <taxon>Fungi incertae sedis</taxon>
        <taxon>Blastocladiomycota</taxon>
        <taxon>Blastocladiomycetes</taxon>
        <taxon>Blastocladiales</taxon>
        <taxon>Blastocladiaceae</taxon>
        <taxon>Allomyces</taxon>
    </lineage>
</organism>
<evidence type="ECO:0000313" key="2">
    <source>
        <dbReference type="EMBL" id="KNE72179.1"/>
    </source>
</evidence>
<feature type="signal peptide" evidence="1">
    <location>
        <begin position="1"/>
        <end position="47"/>
    </location>
</feature>
<reference evidence="2 3" key="1">
    <citation type="submission" date="2009-11" db="EMBL/GenBank/DDBJ databases">
        <title>Annotation of Allomyces macrogynus ATCC 38327.</title>
        <authorList>
            <consortium name="The Broad Institute Genome Sequencing Platform"/>
            <person name="Russ C."/>
            <person name="Cuomo C."/>
            <person name="Burger G."/>
            <person name="Gray M.W."/>
            <person name="Holland P.W.H."/>
            <person name="King N."/>
            <person name="Lang F.B.F."/>
            <person name="Roger A.J."/>
            <person name="Ruiz-Trillo I."/>
            <person name="Young S.K."/>
            <person name="Zeng Q."/>
            <person name="Gargeya S."/>
            <person name="Fitzgerald M."/>
            <person name="Haas B."/>
            <person name="Abouelleil A."/>
            <person name="Alvarado L."/>
            <person name="Arachchi H.M."/>
            <person name="Berlin A."/>
            <person name="Chapman S.B."/>
            <person name="Gearin G."/>
            <person name="Goldberg J."/>
            <person name="Griggs A."/>
            <person name="Gujja S."/>
            <person name="Hansen M."/>
            <person name="Heiman D."/>
            <person name="Howarth C."/>
            <person name="Larimer J."/>
            <person name="Lui A."/>
            <person name="MacDonald P.J.P."/>
            <person name="McCowen C."/>
            <person name="Montmayeur A."/>
            <person name="Murphy C."/>
            <person name="Neiman D."/>
            <person name="Pearson M."/>
            <person name="Priest M."/>
            <person name="Roberts A."/>
            <person name="Saif S."/>
            <person name="Shea T."/>
            <person name="Sisk P."/>
            <person name="Stolte C."/>
            <person name="Sykes S."/>
            <person name="Wortman J."/>
            <person name="Nusbaum C."/>
            <person name="Birren B."/>
        </authorList>
    </citation>
    <scope>NUCLEOTIDE SEQUENCE [LARGE SCALE GENOMIC DNA]</scope>
    <source>
        <strain evidence="2 3">ATCC 38327</strain>
    </source>
</reference>
<dbReference type="InterPro" id="IPR023346">
    <property type="entry name" value="Lysozyme-like_dom_sf"/>
</dbReference>
<dbReference type="OrthoDB" id="5579373at2759"/>
<evidence type="ECO:0008006" key="4">
    <source>
        <dbReference type="Google" id="ProtNLM"/>
    </source>
</evidence>
<feature type="chain" id="PRO_5005548486" description="Glycoside hydrolase family 19 catalytic domain-containing protein" evidence="1">
    <location>
        <begin position="48"/>
        <end position="259"/>
    </location>
</feature>
<dbReference type="SUPFAM" id="SSF53955">
    <property type="entry name" value="Lysozyme-like"/>
    <property type="match status" value="1"/>
</dbReference>
<protein>
    <recommendedName>
        <fullName evidence="4">Glycoside hydrolase family 19 catalytic domain-containing protein</fullName>
    </recommendedName>
</protein>
<dbReference type="EMBL" id="GG745377">
    <property type="protein sequence ID" value="KNE72179.1"/>
    <property type="molecule type" value="Genomic_DNA"/>
</dbReference>
<gene>
    <name evidence="2" type="ORF">AMAG_16666</name>
</gene>
<dbReference type="VEuPathDB" id="FungiDB:AMAG_16666"/>
<evidence type="ECO:0000256" key="1">
    <source>
        <dbReference type="SAM" id="SignalP"/>
    </source>
</evidence>
<evidence type="ECO:0000313" key="3">
    <source>
        <dbReference type="Proteomes" id="UP000054350"/>
    </source>
</evidence>